<comment type="caution">
    <text evidence="2">The sequence shown here is derived from an EMBL/GenBank/DDBJ whole genome shotgun (WGS) entry which is preliminary data.</text>
</comment>
<protein>
    <submittedName>
        <fullName evidence="2">Intradiol ring-cleavage dioxygenase</fullName>
    </submittedName>
</protein>
<name>A0ABV7SKC6_9ACTN</name>
<keyword evidence="2" id="KW-0223">Dioxygenase</keyword>
<dbReference type="SUPFAM" id="SSF49482">
    <property type="entry name" value="Aromatic compound dioxygenase"/>
    <property type="match status" value="1"/>
</dbReference>
<keyword evidence="3" id="KW-1185">Reference proteome</keyword>
<dbReference type="GO" id="GO:0051213">
    <property type="term" value="F:dioxygenase activity"/>
    <property type="evidence" value="ECO:0007669"/>
    <property type="project" value="UniProtKB-KW"/>
</dbReference>
<dbReference type="PROSITE" id="PS51318">
    <property type="entry name" value="TAT"/>
    <property type="match status" value="1"/>
</dbReference>
<dbReference type="PANTHER" id="PTHR34315:SF1">
    <property type="entry name" value="INTRADIOL RING-CLEAVAGE DIOXYGENASES DOMAIN-CONTAINING PROTEIN-RELATED"/>
    <property type="match status" value="1"/>
</dbReference>
<evidence type="ECO:0000256" key="1">
    <source>
        <dbReference type="SAM" id="MobiDB-lite"/>
    </source>
</evidence>
<gene>
    <name evidence="2" type="ORF">ACFOZ0_26360</name>
</gene>
<dbReference type="InterPro" id="IPR015889">
    <property type="entry name" value="Intradiol_dOase_core"/>
</dbReference>
<evidence type="ECO:0000313" key="2">
    <source>
        <dbReference type="EMBL" id="MFC3576741.1"/>
    </source>
</evidence>
<dbReference type="CDD" id="cd03457">
    <property type="entry name" value="intradiol_dioxygenase_like"/>
    <property type="match status" value="1"/>
</dbReference>
<accession>A0ABV7SKC6</accession>
<sequence>MTDSDITRRRVLALGGAGAGAVLGLGVTSCSSAGRGFRVPGRERAPSPGPGAELCVLNPSVAEGPYRLAGAPFRKDITEGRKGVPLTVRLTVRDQPHACAALKDAAVEIWHCDAWGYYSGHPSAHPGGKVPAAGVDVGGAKSATYLRGFQTTDADGVAEFTTIFPGWCTPRAPHIHVKVHTGGRRTGGTYEGGRANWTGQLFFDDRYGDAVYAKAPYREHTGTRTRLAQDTVYHGGGEKAGLMDVTGDVDHGFVATLTVGIDPTRENTGTQTGGEGALPPSSAPLKEPTPGALSGRTVPYGATTGVPPPDSAASASRTLTP</sequence>
<keyword evidence="2" id="KW-0560">Oxidoreductase</keyword>
<evidence type="ECO:0000313" key="3">
    <source>
        <dbReference type="Proteomes" id="UP001595701"/>
    </source>
</evidence>
<dbReference type="Proteomes" id="UP001595701">
    <property type="component" value="Unassembled WGS sequence"/>
</dbReference>
<dbReference type="InterPro" id="IPR006311">
    <property type="entry name" value="TAT_signal"/>
</dbReference>
<dbReference type="RefSeq" id="WP_310776501.1">
    <property type="nucleotide sequence ID" value="NZ_JBHRWR010000017.1"/>
</dbReference>
<dbReference type="EMBL" id="JBHRWR010000017">
    <property type="protein sequence ID" value="MFC3576741.1"/>
    <property type="molecule type" value="Genomic_DNA"/>
</dbReference>
<organism evidence="2 3">
    <name type="scientific">Streptomyces yaanensis</name>
    <dbReference type="NCBI Taxonomy" id="1142239"/>
    <lineage>
        <taxon>Bacteria</taxon>
        <taxon>Bacillati</taxon>
        <taxon>Actinomycetota</taxon>
        <taxon>Actinomycetes</taxon>
        <taxon>Kitasatosporales</taxon>
        <taxon>Streptomycetaceae</taxon>
        <taxon>Streptomyces</taxon>
    </lineage>
</organism>
<proteinExistence type="predicted"/>
<dbReference type="PANTHER" id="PTHR34315">
    <property type="match status" value="1"/>
</dbReference>
<feature type="region of interest" description="Disordered" evidence="1">
    <location>
        <begin position="261"/>
        <end position="321"/>
    </location>
</feature>
<dbReference type="Gene3D" id="2.60.130.10">
    <property type="entry name" value="Aromatic compound dioxygenase"/>
    <property type="match status" value="1"/>
</dbReference>
<reference evidence="3" key="1">
    <citation type="journal article" date="2019" name="Int. J. Syst. Evol. Microbiol.">
        <title>The Global Catalogue of Microorganisms (GCM) 10K type strain sequencing project: providing services to taxonomists for standard genome sequencing and annotation.</title>
        <authorList>
            <consortium name="The Broad Institute Genomics Platform"/>
            <consortium name="The Broad Institute Genome Sequencing Center for Infectious Disease"/>
            <person name="Wu L."/>
            <person name="Ma J."/>
        </authorList>
    </citation>
    <scope>NUCLEOTIDE SEQUENCE [LARGE SCALE GENOMIC DNA]</scope>
    <source>
        <strain evidence="3">CGMCC 4.7035</strain>
    </source>
</reference>